<reference evidence="3 4" key="1">
    <citation type="submission" date="2024-09" db="EMBL/GenBank/DDBJ databases">
        <authorList>
            <person name="Lee S.D."/>
        </authorList>
    </citation>
    <scope>NUCLEOTIDE SEQUENCE [LARGE SCALE GENOMIC DNA]</scope>
    <source>
        <strain evidence="3 4">N1-5</strain>
    </source>
</reference>
<evidence type="ECO:0000256" key="2">
    <source>
        <dbReference type="SAM" id="SignalP"/>
    </source>
</evidence>
<evidence type="ECO:0000256" key="1">
    <source>
        <dbReference type="ARBA" id="ARBA00022729"/>
    </source>
</evidence>
<gene>
    <name evidence="3" type="ORF">ACEZDJ_39825</name>
</gene>
<dbReference type="EMBL" id="JBHEZZ010000046">
    <property type="protein sequence ID" value="MFC1407445.1"/>
    <property type="molecule type" value="Genomic_DNA"/>
</dbReference>
<keyword evidence="4" id="KW-1185">Reference proteome</keyword>
<dbReference type="PANTHER" id="PTHR30006">
    <property type="entry name" value="THIAMINE-BINDING PERIPLASMIC PROTEIN-RELATED"/>
    <property type="match status" value="1"/>
</dbReference>
<dbReference type="SUPFAM" id="SSF53850">
    <property type="entry name" value="Periplasmic binding protein-like II"/>
    <property type="match status" value="1"/>
</dbReference>
<feature type="chain" id="PRO_5046240917" evidence="2">
    <location>
        <begin position="25"/>
        <end position="365"/>
    </location>
</feature>
<evidence type="ECO:0000313" key="4">
    <source>
        <dbReference type="Proteomes" id="UP001592528"/>
    </source>
</evidence>
<comment type="caution">
    <text evidence="3">The sequence shown here is derived from an EMBL/GenBank/DDBJ whole genome shotgun (WGS) entry which is preliminary data.</text>
</comment>
<evidence type="ECO:0000313" key="3">
    <source>
        <dbReference type="EMBL" id="MFC1407445.1"/>
    </source>
</evidence>
<proteinExistence type="predicted"/>
<dbReference type="Proteomes" id="UP001592528">
    <property type="component" value="Unassembled WGS sequence"/>
</dbReference>
<keyword evidence="1 2" id="KW-0732">Signal</keyword>
<dbReference type="Pfam" id="PF13416">
    <property type="entry name" value="SBP_bac_8"/>
    <property type="match status" value="1"/>
</dbReference>
<dbReference type="RefSeq" id="WP_030265952.1">
    <property type="nucleotide sequence ID" value="NZ_JBHEZZ010000046.1"/>
</dbReference>
<organism evidence="3 4">
    <name type="scientific">Streptacidiphilus cavernicola</name>
    <dbReference type="NCBI Taxonomy" id="3342716"/>
    <lineage>
        <taxon>Bacteria</taxon>
        <taxon>Bacillati</taxon>
        <taxon>Actinomycetota</taxon>
        <taxon>Actinomycetes</taxon>
        <taxon>Kitasatosporales</taxon>
        <taxon>Streptomycetaceae</taxon>
        <taxon>Streptacidiphilus</taxon>
    </lineage>
</organism>
<dbReference type="InterPro" id="IPR006059">
    <property type="entry name" value="SBP"/>
</dbReference>
<protein>
    <submittedName>
        <fullName evidence="3">Extracellular solute-binding protein</fullName>
    </submittedName>
</protein>
<sequence>MSIQTAVSARRRAAVALAAGIAVAGLATGCGGSARASSAGSASAASTTSGSSAPVPLVVYSAQGYDKAMVTAFQKATGIPTKLVDDSTGPLLARVQAERGNPKWGVLWVDGDEAFASMDQAGMLVKGFEPNVRLNAAGQAVVPADKSYVPTGLTVTAALVYDATKTPNPPTSWQELLTPAWKGQIGMNDPSVSGPTYPFVAGMFSQLGGTSQGEAFYSGLKSNGLHVFQTNGDTLHALQTGQIKVALIQSSAGLAAGTKNHNIRTTYLPKVTSLPSVIGIDAKASAQEQAEAEQFASFVLSAQGQQVMLTGDQNGDSLYWPIVQGVSPQAALPPLSSVPTQAIDPKTWGPQEGTINTWFTDTIVH</sequence>
<dbReference type="Gene3D" id="3.40.190.10">
    <property type="entry name" value="Periplasmic binding protein-like II"/>
    <property type="match status" value="2"/>
</dbReference>
<name>A0ABV6V147_9ACTN</name>
<accession>A0ABV6V147</accession>
<feature type="signal peptide" evidence="2">
    <location>
        <begin position="1"/>
        <end position="24"/>
    </location>
</feature>